<protein>
    <recommendedName>
        <fullName evidence="11">Riboflavin biosynthesis protein RibD</fullName>
    </recommendedName>
    <domain>
        <recommendedName>
            <fullName evidence="11">Diaminohydroxyphosphoribosylaminopyrimidine deaminase</fullName>
            <shortName evidence="11">DRAP deaminase</shortName>
            <ecNumber evidence="11">3.5.4.26</ecNumber>
        </recommendedName>
        <alternativeName>
            <fullName evidence="11">Riboflavin-specific deaminase</fullName>
        </alternativeName>
    </domain>
    <domain>
        <recommendedName>
            <fullName evidence="11">5-amino-6-(5-phosphoribosylamino)uracil reductase</fullName>
            <ecNumber evidence="11">1.1.1.193</ecNumber>
        </recommendedName>
        <alternativeName>
            <fullName evidence="11">HTP reductase</fullName>
        </alternativeName>
    </domain>
</protein>
<evidence type="ECO:0000256" key="11">
    <source>
        <dbReference type="PIRNR" id="PIRNR006769"/>
    </source>
</evidence>
<feature type="domain" description="CMP/dCMP-type deaminase" evidence="12">
    <location>
        <begin position="1"/>
        <end position="122"/>
    </location>
</feature>
<dbReference type="NCBIfam" id="TIGR00227">
    <property type="entry name" value="ribD_Cterm"/>
    <property type="match status" value="1"/>
</dbReference>
<dbReference type="PROSITE" id="PS51747">
    <property type="entry name" value="CYT_DCMP_DEAMINASES_2"/>
    <property type="match status" value="1"/>
</dbReference>
<comment type="similarity">
    <text evidence="5 11">In the C-terminal section; belongs to the HTP reductase family.</text>
</comment>
<dbReference type="RefSeq" id="WP_191768744.1">
    <property type="nucleotide sequence ID" value="NZ_JACSRA010000015.1"/>
</dbReference>
<dbReference type="InterPro" id="IPR050765">
    <property type="entry name" value="Riboflavin_Biosynth_HTPR"/>
</dbReference>
<dbReference type="Gene3D" id="3.40.140.10">
    <property type="entry name" value="Cytidine Deaminase, domain 2"/>
    <property type="match status" value="1"/>
</dbReference>
<comment type="similarity">
    <text evidence="4 11">In the N-terminal section; belongs to the cytidine and deoxycytidylate deaminase family.</text>
</comment>
<evidence type="ECO:0000313" key="13">
    <source>
        <dbReference type="EMBL" id="MBD7911843.1"/>
    </source>
</evidence>
<keyword evidence="14" id="KW-1185">Reference proteome</keyword>
<dbReference type="SUPFAM" id="SSF53927">
    <property type="entry name" value="Cytidine deaminase-like"/>
    <property type="match status" value="1"/>
</dbReference>
<dbReference type="PANTHER" id="PTHR38011">
    <property type="entry name" value="DIHYDROFOLATE REDUCTASE FAMILY PROTEIN (AFU_ORTHOLOGUE AFUA_8G06820)"/>
    <property type="match status" value="1"/>
</dbReference>
<dbReference type="InterPro" id="IPR016193">
    <property type="entry name" value="Cytidine_deaminase-like"/>
</dbReference>
<evidence type="ECO:0000256" key="5">
    <source>
        <dbReference type="ARBA" id="ARBA00007417"/>
    </source>
</evidence>
<dbReference type="NCBIfam" id="TIGR00326">
    <property type="entry name" value="eubact_ribD"/>
    <property type="match status" value="1"/>
</dbReference>
<evidence type="ECO:0000256" key="7">
    <source>
        <dbReference type="ARBA" id="ARBA00023002"/>
    </source>
</evidence>
<dbReference type="InterPro" id="IPR011549">
    <property type="entry name" value="RibD_C"/>
</dbReference>
<evidence type="ECO:0000256" key="2">
    <source>
        <dbReference type="ARBA" id="ARBA00004882"/>
    </source>
</evidence>
<dbReference type="GO" id="GO:0008703">
    <property type="term" value="F:5-amino-6-(5-phosphoribosylamino)uracil reductase activity"/>
    <property type="evidence" value="ECO:0007669"/>
    <property type="project" value="UniProtKB-EC"/>
</dbReference>
<reference evidence="13 14" key="1">
    <citation type="submission" date="2020-08" db="EMBL/GenBank/DDBJ databases">
        <title>A Genomic Blueprint of the Chicken Gut Microbiome.</title>
        <authorList>
            <person name="Gilroy R."/>
            <person name="Ravi A."/>
            <person name="Getino M."/>
            <person name="Pursley I."/>
            <person name="Horton D.L."/>
            <person name="Alikhan N.-F."/>
            <person name="Baker D."/>
            <person name="Gharbi K."/>
            <person name="Hall N."/>
            <person name="Watson M."/>
            <person name="Adriaenssens E.M."/>
            <person name="Foster-Nyarko E."/>
            <person name="Jarju S."/>
            <person name="Secka A."/>
            <person name="Antonio M."/>
            <person name="Oren A."/>
            <person name="Chaudhuri R."/>
            <person name="La Ragione R.M."/>
            <person name="Hildebrand F."/>
            <person name="Pallen M.J."/>
        </authorList>
    </citation>
    <scope>NUCLEOTIDE SEQUENCE [LARGE SCALE GENOMIC DNA]</scope>
    <source>
        <strain evidence="13 14">Sa3CVN1</strain>
    </source>
</reference>
<accession>A0ABR8PUN3</accession>
<evidence type="ECO:0000259" key="12">
    <source>
        <dbReference type="PROSITE" id="PS51747"/>
    </source>
</evidence>
<evidence type="ECO:0000256" key="10">
    <source>
        <dbReference type="ARBA" id="ARBA00049886"/>
    </source>
</evidence>
<keyword evidence="6 11" id="KW-0521">NADP</keyword>
<evidence type="ECO:0000256" key="9">
    <source>
        <dbReference type="ARBA" id="ARBA00049861"/>
    </source>
</evidence>
<evidence type="ECO:0000256" key="4">
    <source>
        <dbReference type="ARBA" id="ARBA00005259"/>
    </source>
</evidence>
<dbReference type="PANTHER" id="PTHR38011:SF7">
    <property type="entry name" value="2,5-DIAMINO-6-RIBOSYLAMINO-4(3H)-PYRIMIDINONE 5'-PHOSPHATE REDUCTASE"/>
    <property type="match status" value="1"/>
</dbReference>
<name>A0ABR8PUN3_9CLOT</name>
<dbReference type="Gene3D" id="3.40.430.10">
    <property type="entry name" value="Dihydrofolate Reductase, subunit A"/>
    <property type="match status" value="1"/>
</dbReference>
<evidence type="ECO:0000256" key="3">
    <source>
        <dbReference type="ARBA" id="ARBA00004910"/>
    </source>
</evidence>
<comment type="caution">
    <text evidence="13">The sequence shown here is derived from an EMBL/GenBank/DDBJ whole genome shotgun (WGS) entry which is preliminary data.</text>
</comment>
<dbReference type="Pfam" id="PF01872">
    <property type="entry name" value="RibD_C"/>
    <property type="match status" value="1"/>
</dbReference>
<keyword evidence="8" id="KW-0511">Multifunctional enzyme</keyword>
<dbReference type="InterPro" id="IPR004794">
    <property type="entry name" value="Eubact_RibD"/>
</dbReference>
<proteinExistence type="inferred from homology"/>
<dbReference type="EC" id="1.1.1.193" evidence="11"/>
<comment type="cofactor">
    <cofactor evidence="11">
        <name>Zn(2+)</name>
        <dbReference type="ChEBI" id="CHEBI:29105"/>
    </cofactor>
    <text evidence="11">Binds 1 zinc ion.</text>
</comment>
<organism evidence="13 14">
    <name type="scientific">Clostridium cibarium</name>
    <dbReference type="NCBI Taxonomy" id="2762247"/>
    <lineage>
        <taxon>Bacteria</taxon>
        <taxon>Bacillati</taxon>
        <taxon>Bacillota</taxon>
        <taxon>Clostridia</taxon>
        <taxon>Eubacteriales</taxon>
        <taxon>Clostridiaceae</taxon>
        <taxon>Clostridium</taxon>
    </lineage>
</organism>
<keyword evidence="11" id="KW-0862">Zinc</keyword>
<comment type="function">
    <text evidence="1 11">Converts 2,5-diamino-6-(ribosylamino)-4(3h)-pyrimidinone 5'-phosphate into 5-amino-6-(ribosylamino)-2,4(1h,3h)-pyrimidinedione 5'-phosphate.</text>
</comment>
<dbReference type="SUPFAM" id="SSF53597">
    <property type="entry name" value="Dihydrofolate reductase-like"/>
    <property type="match status" value="1"/>
</dbReference>
<dbReference type="CDD" id="cd01284">
    <property type="entry name" value="Riboflavin_deaminase-reductase"/>
    <property type="match status" value="1"/>
</dbReference>
<keyword evidence="7 11" id="KW-0560">Oxidoreductase</keyword>
<evidence type="ECO:0000256" key="6">
    <source>
        <dbReference type="ARBA" id="ARBA00022857"/>
    </source>
</evidence>
<dbReference type="InterPro" id="IPR002125">
    <property type="entry name" value="CMP_dCMP_dom"/>
</dbReference>
<dbReference type="EC" id="3.5.4.26" evidence="11"/>
<gene>
    <name evidence="13" type="primary">ribD</name>
    <name evidence="13" type="ORF">H9661_10775</name>
</gene>
<keyword evidence="11" id="KW-0479">Metal-binding</keyword>
<evidence type="ECO:0000313" key="14">
    <source>
        <dbReference type="Proteomes" id="UP000627781"/>
    </source>
</evidence>
<comment type="pathway">
    <text evidence="2 11">Cofactor biosynthesis; riboflavin biosynthesis; 5-amino-6-(D-ribitylamino)uracil from GTP: step 2/4.</text>
</comment>
<keyword evidence="11 13" id="KW-0378">Hydrolase</keyword>
<comment type="pathway">
    <text evidence="3 11">Cofactor biosynthesis; riboflavin biosynthesis; 5-amino-6-(D-ribitylamino)uracil from GTP: step 3/4.</text>
</comment>
<dbReference type="Pfam" id="PF00383">
    <property type="entry name" value="dCMP_cyt_deam_1"/>
    <property type="match status" value="1"/>
</dbReference>
<dbReference type="PIRSF" id="PIRSF006769">
    <property type="entry name" value="RibD"/>
    <property type="match status" value="1"/>
</dbReference>
<comment type="catalytic activity">
    <reaction evidence="9 11">
        <text>5-amino-6-(5-phospho-D-ribitylamino)uracil + NADP(+) = 5-amino-6-(5-phospho-D-ribosylamino)uracil + NADPH + H(+)</text>
        <dbReference type="Rhea" id="RHEA:17845"/>
        <dbReference type="ChEBI" id="CHEBI:15378"/>
        <dbReference type="ChEBI" id="CHEBI:57783"/>
        <dbReference type="ChEBI" id="CHEBI:58349"/>
        <dbReference type="ChEBI" id="CHEBI:58421"/>
        <dbReference type="ChEBI" id="CHEBI:58453"/>
        <dbReference type="EC" id="1.1.1.193"/>
    </reaction>
</comment>
<dbReference type="InterPro" id="IPR024072">
    <property type="entry name" value="DHFR-like_dom_sf"/>
</dbReference>
<keyword evidence="11" id="KW-0686">Riboflavin biosynthesis</keyword>
<dbReference type="EMBL" id="JACSRA010000015">
    <property type="protein sequence ID" value="MBD7911843.1"/>
    <property type="molecule type" value="Genomic_DNA"/>
</dbReference>
<evidence type="ECO:0000256" key="1">
    <source>
        <dbReference type="ARBA" id="ARBA00002151"/>
    </source>
</evidence>
<evidence type="ECO:0000256" key="8">
    <source>
        <dbReference type="ARBA" id="ARBA00023268"/>
    </source>
</evidence>
<dbReference type="InterPro" id="IPR002734">
    <property type="entry name" value="RibDG_C"/>
</dbReference>
<dbReference type="Proteomes" id="UP000627781">
    <property type="component" value="Unassembled WGS sequence"/>
</dbReference>
<comment type="catalytic activity">
    <reaction evidence="10 11">
        <text>2,5-diamino-6-hydroxy-4-(5-phosphoribosylamino)-pyrimidine + H2O + H(+) = 5-amino-6-(5-phospho-D-ribosylamino)uracil + NH4(+)</text>
        <dbReference type="Rhea" id="RHEA:21868"/>
        <dbReference type="ChEBI" id="CHEBI:15377"/>
        <dbReference type="ChEBI" id="CHEBI:15378"/>
        <dbReference type="ChEBI" id="CHEBI:28938"/>
        <dbReference type="ChEBI" id="CHEBI:58453"/>
        <dbReference type="ChEBI" id="CHEBI:58614"/>
        <dbReference type="EC" id="3.5.4.26"/>
    </reaction>
</comment>
<sequence>MDEKYMEMALSLAKEGSGLVSPNPMVGAVIVKEGRVISKGYHKMYGGNHAEVEAFNSTDEDVEGATMYVTLEPCSHYGKTPPCADLIIKKKIAKVIIGTLDPNPLVSGNGVKKLKDAGIEVRVGVLEDECKKVNEIFMKYISEKTPFVLMKTAMSLDGKISTYTGESRWISGEESRKQVHRLRGKYSAIMVGVNTVIQDDPELTCRIEGGKNPIRIILDSNLKIPVNSKVVQSAKDVKTIVVATKKARIQDGIILEKKGINILLTNEVNGRVDLRELVKKLGEQNIDSILLEGGATLNFSALQEGIVDKVHIYVAPMLLGGEMSKSIVGGKGVEHLKDAFRLKNLTSKSIGKDILIEGYVKKGD</sequence>
<dbReference type="GO" id="GO:0008835">
    <property type="term" value="F:diaminohydroxyphosphoribosylaminopyrimidine deaminase activity"/>
    <property type="evidence" value="ECO:0007669"/>
    <property type="project" value="UniProtKB-EC"/>
</dbReference>